<protein>
    <submittedName>
        <fullName evidence="1">Uncharacterized protein</fullName>
    </submittedName>
</protein>
<evidence type="ECO:0000313" key="2">
    <source>
        <dbReference type="Proteomes" id="UP000814140"/>
    </source>
</evidence>
<keyword evidence="2" id="KW-1185">Reference proteome</keyword>
<dbReference type="Proteomes" id="UP000814140">
    <property type="component" value="Unassembled WGS sequence"/>
</dbReference>
<comment type="caution">
    <text evidence="1">The sequence shown here is derived from an EMBL/GenBank/DDBJ whole genome shotgun (WGS) entry which is preliminary data.</text>
</comment>
<accession>A0ACB8SF46</accession>
<gene>
    <name evidence="1" type="ORF">BV25DRAFT_1843216</name>
</gene>
<dbReference type="EMBL" id="MU277314">
    <property type="protein sequence ID" value="KAI0055070.1"/>
    <property type="molecule type" value="Genomic_DNA"/>
</dbReference>
<evidence type="ECO:0000313" key="1">
    <source>
        <dbReference type="EMBL" id="KAI0055070.1"/>
    </source>
</evidence>
<reference evidence="1" key="2">
    <citation type="journal article" date="2022" name="New Phytol.">
        <title>Evolutionary transition to the ectomycorrhizal habit in the genomes of a hyperdiverse lineage of mushroom-forming fungi.</title>
        <authorList>
            <person name="Looney B."/>
            <person name="Miyauchi S."/>
            <person name="Morin E."/>
            <person name="Drula E."/>
            <person name="Courty P.E."/>
            <person name="Kohler A."/>
            <person name="Kuo A."/>
            <person name="LaButti K."/>
            <person name="Pangilinan J."/>
            <person name="Lipzen A."/>
            <person name="Riley R."/>
            <person name="Andreopoulos W."/>
            <person name="He G."/>
            <person name="Johnson J."/>
            <person name="Nolan M."/>
            <person name="Tritt A."/>
            <person name="Barry K.W."/>
            <person name="Grigoriev I.V."/>
            <person name="Nagy L.G."/>
            <person name="Hibbett D."/>
            <person name="Henrissat B."/>
            <person name="Matheny P.B."/>
            <person name="Labbe J."/>
            <person name="Martin F.M."/>
        </authorList>
    </citation>
    <scope>NUCLEOTIDE SEQUENCE</scope>
    <source>
        <strain evidence="1">HHB10654</strain>
    </source>
</reference>
<reference evidence="1" key="1">
    <citation type="submission" date="2021-03" db="EMBL/GenBank/DDBJ databases">
        <authorList>
            <consortium name="DOE Joint Genome Institute"/>
            <person name="Ahrendt S."/>
            <person name="Looney B.P."/>
            <person name="Miyauchi S."/>
            <person name="Morin E."/>
            <person name="Drula E."/>
            <person name="Courty P.E."/>
            <person name="Chicoki N."/>
            <person name="Fauchery L."/>
            <person name="Kohler A."/>
            <person name="Kuo A."/>
            <person name="Labutti K."/>
            <person name="Pangilinan J."/>
            <person name="Lipzen A."/>
            <person name="Riley R."/>
            <person name="Andreopoulos W."/>
            <person name="He G."/>
            <person name="Johnson J."/>
            <person name="Barry K.W."/>
            <person name="Grigoriev I.V."/>
            <person name="Nagy L."/>
            <person name="Hibbett D."/>
            <person name="Henrissat B."/>
            <person name="Matheny P.B."/>
            <person name="Labbe J."/>
            <person name="Martin F."/>
        </authorList>
    </citation>
    <scope>NUCLEOTIDE SEQUENCE</scope>
    <source>
        <strain evidence="1">HHB10654</strain>
    </source>
</reference>
<proteinExistence type="predicted"/>
<sequence>MNSPLEDPIDFLDAALNAAIDAGLEPGPEDPASPIYSPMPEVRRIALGYIGKLTGRACTVNSKKATEAKREQQKLTRRSLYSKQRLKIPPADALGIKAMKIDVQEVLQRAEWEEEELSDEESRDADRRATKDGDWLPGYGSPEEEGRSRK</sequence>
<name>A0ACB8SF46_9AGAM</name>
<organism evidence="1 2">
    <name type="scientific">Artomyces pyxidatus</name>
    <dbReference type="NCBI Taxonomy" id="48021"/>
    <lineage>
        <taxon>Eukaryota</taxon>
        <taxon>Fungi</taxon>
        <taxon>Dikarya</taxon>
        <taxon>Basidiomycota</taxon>
        <taxon>Agaricomycotina</taxon>
        <taxon>Agaricomycetes</taxon>
        <taxon>Russulales</taxon>
        <taxon>Auriscalpiaceae</taxon>
        <taxon>Artomyces</taxon>
    </lineage>
</organism>